<organism evidence="2 3">
    <name type="scientific">Maudiozyma humilis</name>
    <name type="common">Sour dough yeast</name>
    <name type="synonym">Kazachstania humilis</name>
    <dbReference type="NCBI Taxonomy" id="51915"/>
    <lineage>
        <taxon>Eukaryota</taxon>
        <taxon>Fungi</taxon>
        <taxon>Dikarya</taxon>
        <taxon>Ascomycota</taxon>
        <taxon>Saccharomycotina</taxon>
        <taxon>Saccharomycetes</taxon>
        <taxon>Saccharomycetales</taxon>
        <taxon>Saccharomycetaceae</taxon>
        <taxon>Maudiozyma</taxon>
    </lineage>
</organism>
<sequence>MVVSLATLKISNGLALQMKIFVNRKQIIENGKQKEPLFEAPLLSNNSIVSLKSPNTGIYLSEKDIRDLCEDIKSDLSMIIYDVVAPYVAQPDLMKLRTGKSLDFQKTLLEKIKKQASDDNNHFISSNITSITRISKFRYKLEYQGKWKLDIFIDNIARLAAIRQQLLYSQYIPTQGSRKRKLLVMEKYSTFDSHRASQGEPSELSEEGIEETSEDVKPSINFKYRPVRNLGPLFDIHVLERPLRHRSYR</sequence>
<dbReference type="Proteomes" id="UP001377567">
    <property type="component" value="Unassembled WGS sequence"/>
</dbReference>
<dbReference type="AlphaFoldDB" id="A0AAV5RWP5"/>
<gene>
    <name evidence="2" type="ORF">DAKH74_024640</name>
</gene>
<dbReference type="InterPro" id="IPR021624">
    <property type="entry name" value="Saw1"/>
</dbReference>
<protein>
    <submittedName>
        <fullName evidence="2">DNA-binding protein</fullName>
    </submittedName>
</protein>
<evidence type="ECO:0000256" key="1">
    <source>
        <dbReference type="SAM" id="MobiDB-lite"/>
    </source>
</evidence>
<keyword evidence="2" id="KW-0238">DNA-binding</keyword>
<keyword evidence="3" id="KW-1185">Reference proteome</keyword>
<name>A0AAV5RWP5_MAUHU</name>
<reference evidence="2 3" key="1">
    <citation type="journal article" date="2023" name="Elife">
        <title>Identification of key yeast species and microbe-microbe interactions impacting larval growth of Drosophila in the wild.</title>
        <authorList>
            <person name="Mure A."/>
            <person name="Sugiura Y."/>
            <person name="Maeda R."/>
            <person name="Honda K."/>
            <person name="Sakurai N."/>
            <person name="Takahashi Y."/>
            <person name="Watada M."/>
            <person name="Katoh T."/>
            <person name="Gotoh A."/>
            <person name="Gotoh Y."/>
            <person name="Taniguchi I."/>
            <person name="Nakamura K."/>
            <person name="Hayashi T."/>
            <person name="Katayama T."/>
            <person name="Uemura T."/>
            <person name="Hattori Y."/>
        </authorList>
    </citation>
    <scope>NUCLEOTIDE SEQUENCE [LARGE SCALE GENOMIC DNA]</scope>
    <source>
        <strain evidence="2 3">KH-74</strain>
    </source>
</reference>
<evidence type="ECO:0000313" key="2">
    <source>
        <dbReference type="EMBL" id="GMM55848.1"/>
    </source>
</evidence>
<dbReference type="EMBL" id="BTGD01000006">
    <property type="protein sequence ID" value="GMM55848.1"/>
    <property type="molecule type" value="Genomic_DNA"/>
</dbReference>
<dbReference type="Pfam" id="PF11561">
    <property type="entry name" value="Saw1"/>
    <property type="match status" value="1"/>
</dbReference>
<comment type="caution">
    <text evidence="2">The sequence shown here is derived from an EMBL/GenBank/DDBJ whole genome shotgun (WGS) entry which is preliminary data.</text>
</comment>
<proteinExistence type="predicted"/>
<feature type="compositionally biased region" description="Acidic residues" evidence="1">
    <location>
        <begin position="203"/>
        <end position="213"/>
    </location>
</feature>
<accession>A0AAV5RWP5</accession>
<dbReference type="GO" id="GO:0000736">
    <property type="term" value="P:double-strand break repair via single-strand annealing, removal of nonhomologous ends"/>
    <property type="evidence" value="ECO:0007669"/>
    <property type="project" value="InterPro"/>
</dbReference>
<evidence type="ECO:0000313" key="3">
    <source>
        <dbReference type="Proteomes" id="UP001377567"/>
    </source>
</evidence>
<feature type="region of interest" description="Disordered" evidence="1">
    <location>
        <begin position="193"/>
        <end position="214"/>
    </location>
</feature>
<dbReference type="GO" id="GO:0070336">
    <property type="term" value="F:flap-structured DNA binding"/>
    <property type="evidence" value="ECO:0007669"/>
    <property type="project" value="InterPro"/>
</dbReference>